<comment type="similarity">
    <text evidence="1">Belongs to the HMG-CoA lyase family.</text>
</comment>
<evidence type="ECO:0000313" key="6">
    <source>
        <dbReference type="Proteomes" id="UP000197153"/>
    </source>
</evidence>
<proteinExistence type="inferred from homology"/>
<evidence type="ECO:0000256" key="2">
    <source>
        <dbReference type="ARBA" id="ARBA00022723"/>
    </source>
</evidence>
<sequence length="312" mass="31977">MAAGDVLISEVGPRDGLQSITAIMPLAAKKAWITAEAAAGVREIEVGSFVPAKLLPQLADTAEVVAHAKTIPGLAVAVLVPNARGAEAAIQAGADKLTLPLSVSETHSLRNLRRTHAQVMEEAKAIAAMIAALPPDRRPHFEGSLSTAFGCTLEGPIPDSQIARLAEELMAAGCDEVGLSDTTGYADPASVRRLIKLVRDTVGADALTGIHLHNTRGLGLANALAALDAGLTTLDSSLGGLGGCPFAPGASGNIVTEDLAFMLEAMGVRTGIDLDALFAVRTILADALPGEPLYGFITAAGLPLGFKPADHH</sequence>
<evidence type="ECO:0000256" key="1">
    <source>
        <dbReference type="ARBA" id="ARBA00009405"/>
    </source>
</evidence>
<dbReference type="InterPro" id="IPR013785">
    <property type="entry name" value="Aldolase_TIM"/>
</dbReference>
<dbReference type="Proteomes" id="UP000197153">
    <property type="component" value="Chromosome 4"/>
</dbReference>
<name>A0A248K3K8_9PROT</name>
<dbReference type="RefSeq" id="WP_088875811.1">
    <property type="nucleotide sequence ID" value="NZ_CP022113.1"/>
</dbReference>
<evidence type="ECO:0000313" key="5">
    <source>
        <dbReference type="EMBL" id="ASG25311.1"/>
    </source>
</evidence>
<dbReference type="GO" id="GO:0046951">
    <property type="term" value="P:ketone body biosynthetic process"/>
    <property type="evidence" value="ECO:0007669"/>
    <property type="project" value="TreeGrafter"/>
</dbReference>
<dbReference type="PANTHER" id="PTHR42738:SF7">
    <property type="entry name" value="HYDROXYMETHYLGLUTARYL-COA LYASE"/>
    <property type="match status" value="1"/>
</dbReference>
<dbReference type="PROSITE" id="PS50991">
    <property type="entry name" value="PYR_CT"/>
    <property type="match status" value="1"/>
</dbReference>
<dbReference type="PANTHER" id="PTHR42738">
    <property type="entry name" value="HYDROXYMETHYLGLUTARYL-COA LYASE"/>
    <property type="match status" value="1"/>
</dbReference>
<gene>
    <name evidence="5" type="ORF">Y958_30710</name>
</gene>
<dbReference type="GO" id="GO:0006552">
    <property type="term" value="P:L-leucine catabolic process"/>
    <property type="evidence" value="ECO:0007669"/>
    <property type="project" value="TreeGrafter"/>
</dbReference>
<dbReference type="EMBL" id="CP022113">
    <property type="protein sequence ID" value="ASG25311.1"/>
    <property type="molecule type" value="Genomic_DNA"/>
</dbReference>
<dbReference type="Pfam" id="PF00682">
    <property type="entry name" value="HMGL-like"/>
    <property type="match status" value="1"/>
</dbReference>
<dbReference type="KEGG" id="nao:Y958_30710"/>
<reference evidence="5 6" key="1">
    <citation type="submission" date="2017-06" db="EMBL/GenBank/DDBJ databases">
        <title>Complete genome sequence of Nitrospirillum amazonense strain CBAmC, an endophytic nitrogen-fixing and plant growth-promoting bacterium, isolated from sugarcane.</title>
        <authorList>
            <person name="Schwab S."/>
            <person name="dos Santos Teixeira K.R."/>
            <person name="Simoes Araujo J.L."/>
            <person name="Soares Vidal M."/>
            <person name="Borges de Freitas H.R."/>
            <person name="Rivello Crivelaro A.L."/>
            <person name="Bueno de Camargo Nunes A."/>
            <person name="dos Santos C.M."/>
            <person name="Palmeira da Silva Rosa D."/>
            <person name="da Silva Padilha D."/>
            <person name="da Silva E."/>
            <person name="Araujo Terra L."/>
            <person name="Soares Mendes V."/>
            <person name="Farinelli L."/>
            <person name="Magalhaes Cruz L."/>
            <person name="Baldani J.I."/>
        </authorList>
    </citation>
    <scope>NUCLEOTIDE SEQUENCE [LARGE SCALE GENOMIC DNA]</scope>
    <source>
        <strain evidence="5 6">CBAmC</strain>
    </source>
</reference>
<dbReference type="CDD" id="cd07938">
    <property type="entry name" value="DRE_TIM_HMGL"/>
    <property type="match status" value="1"/>
</dbReference>
<feature type="domain" description="Pyruvate carboxyltransferase" evidence="4">
    <location>
        <begin position="6"/>
        <end position="278"/>
    </location>
</feature>
<dbReference type="NCBIfam" id="NF004283">
    <property type="entry name" value="PRK05692.1"/>
    <property type="match status" value="1"/>
</dbReference>
<keyword evidence="3 5" id="KW-0456">Lyase</keyword>
<organism evidence="5 6">
    <name type="scientific">Nitrospirillum viridazoti CBAmc</name>
    <dbReference type="NCBI Taxonomy" id="1441467"/>
    <lineage>
        <taxon>Bacteria</taxon>
        <taxon>Pseudomonadati</taxon>
        <taxon>Pseudomonadota</taxon>
        <taxon>Alphaproteobacteria</taxon>
        <taxon>Rhodospirillales</taxon>
        <taxon>Azospirillaceae</taxon>
        <taxon>Nitrospirillum</taxon>
        <taxon>Nitrospirillum viridazoti</taxon>
    </lineage>
</organism>
<dbReference type="SUPFAM" id="SSF51569">
    <property type="entry name" value="Aldolase"/>
    <property type="match status" value="1"/>
</dbReference>
<dbReference type="GO" id="GO:0046872">
    <property type="term" value="F:metal ion binding"/>
    <property type="evidence" value="ECO:0007669"/>
    <property type="project" value="UniProtKB-KW"/>
</dbReference>
<dbReference type="Gene3D" id="3.20.20.70">
    <property type="entry name" value="Aldolase class I"/>
    <property type="match status" value="1"/>
</dbReference>
<keyword evidence="6" id="KW-1185">Reference proteome</keyword>
<dbReference type="GO" id="GO:0004419">
    <property type="term" value="F:hydroxymethylglutaryl-CoA lyase activity"/>
    <property type="evidence" value="ECO:0007669"/>
    <property type="project" value="TreeGrafter"/>
</dbReference>
<dbReference type="InterPro" id="IPR043594">
    <property type="entry name" value="HMGL"/>
</dbReference>
<dbReference type="AlphaFoldDB" id="A0A248K3K8"/>
<keyword evidence="2" id="KW-0479">Metal-binding</keyword>
<evidence type="ECO:0000259" key="4">
    <source>
        <dbReference type="PROSITE" id="PS50991"/>
    </source>
</evidence>
<dbReference type="InterPro" id="IPR000891">
    <property type="entry name" value="PYR_CT"/>
</dbReference>
<protein>
    <submittedName>
        <fullName evidence="5">Hydroxymethylglutaryl-CoA lyase</fullName>
    </submittedName>
</protein>
<evidence type="ECO:0000256" key="3">
    <source>
        <dbReference type="ARBA" id="ARBA00023239"/>
    </source>
</evidence>
<accession>A0A248K3K8</accession>